<feature type="transmembrane region" description="Helical" evidence="1">
    <location>
        <begin position="213"/>
        <end position="231"/>
    </location>
</feature>
<feature type="transmembrane region" description="Helical" evidence="1">
    <location>
        <begin position="73"/>
        <end position="94"/>
    </location>
</feature>
<keyword evidence="3" id="KW-1185">Reference proteome</keyword>
<proteinExistence type="predicted"/>
<comment type="caution">
    <text evidence="2">The sequence shown here is derived from an EMBL/GenBank/DDBJ whole genome shotgun (WGS) entry which is preliminary data.</text>
</comment>
<accession>A0AAV4LD07</accession>
<dbReference type="AlphaFoldDB" id="A0AAV4LD07"/>
<dbReference type="Proteomes" id="UP001057291">
    <property type="component" value="Unassembled WGS sequence"/>
</dbReference>
<reference evidence="2" key="1">
    <citation type="journal article" date="2023" name="Int. J. Syst. Evol. Microbiol.">
        <title>Collibacillus ludicampi gen. nov., sp. nov., a new soil bacterium of the family Alicyclobacillaceae.</title>
        <authorList>
            <person name="Jojima T."/>
            <person name="Ioku Y."/>
            <person name="Fukuta Y."/>
            <person name="Shirasaka N."/>
            <person name="Matsumura Y."/>
            <person name="Mori M."/>
        </authorList>
    </citation>
    <scope>NUCLEOTIDE SEQUENCE</scope>
    <source>
        <strain evidence="2">TP075</strain>
    </source>
</reference>
<keyword evidence="1" id="KW-1133">Transmembrane helix</keyword>
<evidence type="ECO:0000256" key="1">
    <source>
        <dbReference type="SAM" id="Phobius"/>
    </source>
</evidence>
<gene>
    <name evidence="2" type="ORF">DNHGIG_12680</name>
</gene>
<feature type="transmembrane region" description="Helical" evidence="1">
    <location>
        <begin position="30"/>
        <end position="52"/>
    </location>
</feature>
<evidence type="ECO:0000313" key="3">
    <source>
        <dbReference type="Proteomes" id="UP001057291"/>
    </source>
</evidence>
<protein>
    <submittedName>
        <fullName evidence="2">Uncharacterized protein</fullName>
    </submittedName>
</protein>
<keyword evidence="1" id="KW-0812">Transmembrane</keyword>
<sequence length="239" mass="26956">MECSRFYGMGMTNIRSAYEMSLIQGTSVHVLLSVECILIPLIASIIYSDSFYVDYQSGVYKSILTRTDTKTYIWAKGIVTFGVTFFVFLIPLLWNQLLCLITFPTEGFDNRFALPPYDIGTQNYNNTFMFDLLRVQSPLLYNLLYMFLISLVAALFAVFAYGAFSVFKKGRFATIAGVFSLYVVVEMAVTAWGSFRLSLINLLQSGNQGSLSVLLLWISILFVLGIVMIAGQSYRFEAK</sequence>
<name>A0AAV4LD07_9BACL</name>
<keyword evidence="1" id="KW-0472">Membrane</keyword>
<dbReference type="EMBL" id="BOQE01000001">
    <property type="protein sequence ID" value="GIM45719.1"/>
    <property type="molecule type" value="Genomic_DNA"/>
</dbReference>
<feature type="transmembrane region" description="Helical" evidence="1">
    <location>
        <begin position="139"/>
        <end position="160"/>
    </location>
</feature>
<organism evidence="2 3">
    <name type="scientific">Collibacillus ludicampi</name>
    <dbReference type="NCBI Taxonomy" id="2771369"/>
    <lineage>
        <taxon>Bacteria</taxon>
        <taxon>Bacillati</taxon>
        <taxon>Bacillota</taxon>
        <taxon>Bacilli</taxon>
        <taxon>Bacillales</taxon>
        <taxon>Alicyclobacillaceae</taxon>
        <taxon>Collibacillus</taxon>
    </lineage>
</organism>
<feature type="transmembrane region" description="Helical" evidence="1">
    <location>
        <begin position="172"/>
        <end position="193"/>
    </location>
</feature>
<evidence type="ECO:0000313" key="2">
    <source>
        <dbReference type="EMBL" id="GIM45719.1"/>
    </source>
</evidence>